<protein>
    <submittedName>
        <fullName evidence="1">Transposon TX1 uncharacterized 149 kDa protein</fullName>
    </submittedName>
</protein>
<feature type="non-terminal residue" evidence="1">
    <location>
        <position position="286"/>
    </location>
</feature>
<evidence type="ECO:0000313" key="2">
    <source>
        <dbReference type="Proteomes" id="UP001249851"/>
    </source>
</evidence>
<evidence type="ECO:0000313" key="1">
    <source>
        <dbReference type="EMBL" id="KAK2570053.1"/>
    </source>
</evidence>
<reference evidence="1" key="2">
    <citation type="journal article" date="2023" name="Science">
        <title>Genomic signatures of disease resistance in endangered staghorn corals.</title>
        <authorList>
            <person name="Vollmer S.V."/>
            <person name="Selwyn J.D."/>
            <person name="Despard B.A."/>
            <person name="Roesel C.L."/>
        </authorList>
    </citation>
    <scope>NUCLEOTIDE SEQUENCE</scope>
    <source>
        <strain evidence="1">K2</strain>
    </source>
</reference>
<dbReference type="Proteomes" id="UP001249851">
    <property type="component" value="Unassembled WGS sequence"/>
</dbReference>
<name>A0AAD9QZB8_ACRCE</name>
<keyword evidence="2" id="KW-1185">Reference proteome</keyword>
<dbReference type="SUPFAM" id="SSF56219">
    <property type="entry name" value="DNase I-like"/>
    <property type="match status" value="1"/>
</dbReference>
<reference evidence="1" key="1">
    <citation type="journal article" date="2023" name="G3 (Bethesda)">
        <title>Whole genome assembly and annotation of the endangered Caribbean coral Acropora cervicornis.</title>
        <authorList>
            <person name="Selwyn J.D."/>
            <person name="Vollmer S.V."/>
        </authorList>
    </citation>
    <scope>NUCLEOTIDE SEQUENCE</scope>
    <source>
        <strain evidence="1">K2</strain>
    </source>
</reference>
<comment type="caution">
    <text evidence="1">The sequence shown here is derived from an EMBL/GenBank/DDBJ whole genome shotgun (WGS) entry which is preliminary data.</text>
</comment>
<dbReference type="EMBL" id="JARQWQ010000008">
    <property type="protein sequence ID" value="KAK2570053.1"/>
    <property type="molecule type" value="Genomic_DNA"/>
</dbReference>
<dbReference type="Gene3D" id="3.60.10.10">
    <property type="entry name" value="Endonuclease/exonuclease/phosphatase"/>
    <property type="match status" value="1"/>
</dbReference>
<dbReference type="InterPro" id="IPR036691">
    <property type="entry name" value="Endo/exonu/phosph_ase_sf"/>
</dbReference>
<dbReference type="AlphaFoldDB" id="A0AAD9QZB8"/>
<gene>
    <name evidence="1" type="ORF">P5673_004796</name>
</gene>
<accession>A0AAD9QZB8</accession>
<proteinExistence type="predicted"/>
<sequence length="286" mass="33378">MQELNGFLIDKSEITSLIVGGDWNCTLAKKDKSGGSKWKPTNFRNGILMMIEMFDLIDVQRKCHPNLKKFSYFSKALGVRSRIDYFLITDNLKTNVKKSDIRPSIAPDHSMILLVLSLPEPSPRGPGFWKFNNVLEDDEYKEMIRELYPSLRKKHSSTQDKQLFWELTKMEIRIATISFSKGSSKTINTRATVMTYRNYDNLKRELEGIYDRRGWAAMFRSKCRWIEQGERPTKYFFNLERKNYSKKVISKLETENGTPITGKDQILAEIEHYYQNLYASESMATS</sequence>
<organism evidence="1 2">
    <name type="scientific">Acropora cervicornis</name>
    <name type="common">Staghorn coral</name>
    <dbReference type="NCBI Taxonomy" id="6130"/>
    <lineage>
        <taxon>Eukaryota</taxon>
        <taxon>Metazoa</taxon>
        <taxon>Cnidaria</taxon>
        <taxon>Anthozoa</taxon>
        <taxon>Hexacorallia</taxon>
        <taxon>Scleractinia</taxon>
        <taxon>Astrocoeniina</taxon>
        <taxon>Acroporidae</taxon>
        <taxon>Acropora</taxon>
    </lineage>
</organism>